<feature type="region of interest" description="Disordered" evidence="5">
    <location>
        <begin position="125"/>
        <end position="167"/>
    </location>
</feature>
<dbReference type="AlphaFoldDB" id="A0A267GCR0"/>
<dbReference type="PROSITE" id="PS51848">
    <property type="entry name" value="BMERB"/>
    <property type="match status" value="1"/>
</dbReference>
<dbReference type="Pfam" id="PF00307">
    <property type="entry name" value="CH"/>
    <property type="match status" value="1"/>
</dbReference>
<keyword evidence="2" id="KW-0597">Phosphoprotein</keyword>
<evidence type="ECO:0000256" key="4">
    <source>
        <dbReference type="ARBA" id="ARBA00023054"/>
    </source>
</evidence>
<dbReference type="SMART" id="SM01203">
    <property type="entry name" value="DUF3585"/>
    <property type="match status" value="1"/>
</dbReference>
<dbReference type="InterPro" id="IPR050540">
    <property type="entry name" value="F-actin_Monoox_Mical"/>
</dbReference>
<feature type="non-terminal residue" evidence="8">
    <location>
        <position position="1"/>
    </location>
</feature>
<dbReference type="FunFam" id="1.10.418.10:FF:000023">
    <property type="entry name" value="EH domain-binding protein 1 isoform X1"/>
    <property type="match status" value="1"/>
</dbReference>
<feature type="compositionally biased region" description="Low complexity" evidence="5">
    <location>
        <begin position="234"/>
        <end position="244"/>
    </location>
</feature>
<feature type="compositionally biased region" description="Low complexity" evidence="5">
    <location>
        <begin position="439"/>
        <end position="481"/>
    </location>
</feature>
<comment type="subcellular location">
    <subcellularLocation>
        <location evidence="1">Endosome</location>
    </subcellularLocation>
</comment>
<feature type="region of interest" description="Disordered" evidence="5">
    <location>
        <begin position="299"/>
        <end position="732"/>
    </location>
</feature>
<feature type="compositionally biased region" description="Low complexity" evidence="5">
    <location>
        <begin position="673"/>
        <end position="684"/>
    </location>
</feature>
<evidence type="ECO:0000259" key="6">
    <source>
        <dbReference type="PROSITE" id="PS50021"/>
    </source>
</evidence>
<dbReference type="STRING" id="282301.A0A267GCR0"/>
<feature type="compositionally biased region" description="Low complexity" evidence="5">
    <location>
        <begin position="363"/>
        <end position="407"/>
    </location>
</feature>
<evidence type="ECO:0000256" key="3">
    <source>
        <dbReference type="ARBA" id="ARBA00022753"/>
    </source>
</evidence>
<comment type="caution">
    <text evidence="8">The sequence shown here is derived from an EMBL/GenBank/DDBJ whole genome shotgun (WGS) entry which is preliminary data.</text>
</comment>
<evidence type="ECO:0008006" key="10">
    <source>
        <dbReference type="Google" id="ProtNLM"/>
    </source>
</evidence>
<feature type="compositionally biased region" description="Low complexity" evidence="5">
    <location>
        <begin position="417"/>
        <end position="431"/>
    </location>
</feature>
<feature type="region of interest" description="Disordered" evidence="5">
    <location>
        <begin position="895"/>
        <end position="975"/>
    </location>
</feature>
<evidence type="ECO:0000313" key="9">
    <source>
        <dbReference type="Proteomes" id="UP000215902"/>
    </source>
</evidence>
<dbReference type="OrthoDB" id="18853at2759"/>
<organism evidence="8 9">
    <name type="scientific">Macrostomum lignano</name>
    <dbReference type="NCBI Taxonomy" id="282301"/>
    <lineage>
        <taxon>Eukaryota</taxon>
        <taxon>Metazoa</taxon>
        <taxon>Spiralia</taxon>
        <taxon>Lophotrochozoa</taxon>
        <taxon>Platyhelminthes</taxon>
        <taxon>Rhabditophora</taxon>
        <taxon>Macrostomorpha</taxon>
        <taxon>Macrostomida</taxon>
        <taxon>Macrostomidae</taxon>
        <taxon>Macrostomum</taxon>
    </lineage>
</organism>
<feature type="compositionally biased region" description="Low complexity" evidence="5">
    <location>
        <begin position="604"/>
        <end position="624"/>
    </location>
</feature>
<evidence type="ECO:0000313" key="8">
    <source>
        <dbReference type="EMBL" id="PAA83810.1"/>
    </source>
</evidence>
<dbReference type="GO" id="GO:0005768">
    <property type="term" value="C:endosome"/>
    <property type="evidence" value="ECO:0007669"/>
    <property type="project" value="UniProtKB-SubCell"/>
</dbReference>
<feature type="domain" description="BMERB" evidence="7">
    <location>
        <begin position="728"/>
        <end position="887"/>
    </location>
</feature>
<dbReference type="SUPFAM" id="SSF47576">
    <property type="entry name" value="Calponin-homology domain, CH-domain"/>
    <property type="match status" value="1"/>
</dbReference>
<dbReference type="EMBL" id="NIVC01000405">
    <property type="protein sequence ID" value="PAA83810.1"/>
    <property type="molecule type" value="Genomic_DNA"/>
</dbReference>
<feature type="compositionally biased region" description="Low complexity" evidence="5">
    <location>
        <begin position="691"/>
        <end position="705"/>
    </location>
</feature>
<dbReference type="InterPro" id="IPR001715">
    <property type="entry name" value="CH_dom"/>
</dbReference>
<dbReference type="PROSITE" id="PS50021">
    <property type="entry name" value="CH"/>
    <property type="match status" value="1"/>
</dbReference>
<feature type="compositionally biased region" description="Pro residues" evidence="5">
    <location>
        <begin position="549"/>
        <end position="564"/>
    </location>
</feature>
<keyword evidence="4" id="KW-0175">Coiled coil</keyword>
<feature type="compositionally biased region" description="Low complexity" evidence="5">
    <location>
        <begin position="138"/>
        <end position="160"/>
    </location>
</feature>
<evidence type="ECO:0000256" key="2">
    <source>
        <dbReference type="ARBA" id="ARBA00022553"/>
    </source>
</evidence>
<dbReference type="SMART" id="SM00033">
    <property type="entry name" value="CH"/>
    <property type="match status" value="1"/>
</dbReference>
<dbReference type="Pfam" id="PF12130">
    <property type="entry name" value="bMERB_dom"/>
    <property type="match status" value="1"/>
</dbReference>
<protein>
    <recommendedName>
        <fullName evidence="10">Calponin-homology (CH) domain-containing protein</fullName>
    </recommendedName>
</protein>
<accession>A0A267GCR0</accession>
<evidence type="ECO:0000256" key="5">
    <source>
        <dbReference type="SAM" id="MobiDB-lite"/>
    </source>
</evidence>
<feature type="domain" description="Calponin-homology (CH)" evidence="6">
    <location>
        <begin position="19"/>
        <end position="121"/>
    </location>
</feature>
<evidence type="ECO:0000256" key="1">
    <source>
        <dbReference type="ARBA" id="ARBA00004177"/>
    </source>
</evidence>
<dbReference type="PANTHER" id="PTHR23167:SF46">
    <property type="entry name" value="EPS15 HOMOLOGY DOMAIN CONTAINING PROTEIN-BINDING PROTEIN 1, ISOFORM F"/>
    <property type="match status" value="1"/>
</dbReference>
<feature type="compositionally biased region" description="Pro residues" evidence="5">
    <location>
        <begin position="488"/>
        <end position="497"/>
    </location>
</feature>
<sequence>NRMAGRASTTVSASSPSSADKIQSLLRWCQAQTDGYPGVKVTNFTSSFRDGLAFCAILHRYRPELIDFHSLKADNWLQNNQLAFRIAETIGIPALLDAEEMATPEKLSIITYVAYINMHLRGKERRGGPSVNMHSGGNNTSQQQSNASAESASATASSSTPKKRGSSCAMCQGDVFLLERAMDTDGRLCHRQCLLDSRRVDLRRAANEALEKRRRCDNEDAAAVANNGAPLQVASPDDSLSLEASSDENQRSESPACQQRDLGDQRGLATIPVRQQLPQQPSKASLTNGAGSAAADIAVKTASSDASAPETTTPEASATETGPPEASATETGPPEASATETGPSEASATETGPPEASAMETGPPEASTTETAVPEASAPESAPPEASAPKSAPPEASAPEAASLETSIPESAPALNSIPESAPAAASVSESAPEKSSTKEAPPATISAVAPSAPATASAQISGPAPTAAASSPFGSPASVRRSARKPAPAPPPPPPSKRAQSQLARSATTVGAASSAKPKTVDVDLYPEEFNPFKDETPVSSSSKAKPPKPPAPPPQRPPPAPRRPQSVAPATAAAAYPEELNPFGEPDDQPKAAKPPPPRPQPAAASSSSSNINKSANSAKPSVSLPATRSSSMEPLYRAGSPGPSAIAGKSFRKSRHAPPPPPQAQGTPKSTSTSNASATAAYAFMPVSAQASPQTTPASTPTHLSASDLHHRSSALRAKGPAPPRPCQSERRQILTEAADEFEGIDAIEQELAAVGAKQADIESRGRVLYDKLKRAELDNSDSEEPLLLEWIGLVNERNRLCREELYLLRRSEERELELQHSSIEFDLRRVMSKQEALKTESDRELERSLLAQLTNVVDRRARIIDLIDASQREQEEQEQLLAATLASASASVQEQKIDKSKKDKKKHKKEERISKLSSIKLKKKPTSSTEQEAGNNNEEKPDQHRKHHHRKFKLFSSVGCGGKNKEKKDEA</sequence>
<name>A0A267GCR0_9PLAT</name>
<feature type="compositionally biased region" description="Low complexity" evidence="5">
    <location>
        <begin position="565"/>
        <end position="577"/>
    </location>
</feature>
<evidence type="ECO:0000259" key="7">
    <source>
        <dbReference type="PROSITE" id="PS51848"/>
    </source>
</evidence>
<keyword evidence="3" id="KW-0967">Endosome</keyword>
<feature type="compositionally biased region" description="Low complexity" evidence="5">
    <location>
        <begin position="306"/>
        <end position="326"/>
    </location>
</feature>
<proteinExistence type="predicted"/>
<gene>
    <name evidence="8" type="ORF">BOX15_Mlig002231g2</name>
</gene>
<dbReference type="PANTHER" id="PTHR23167">
    <property type="entry name" value="CALPONIN HOMOLOGY DOMAIN-CONTAINING PROTEIN DDB_G0272472-RELATED"/>
    <property type="match status" value="1"/>
</dbReference>
<feature type="compositionally biased region" description="Basic residues" evidence="5">
    <location>
        <begin position="947"/>
        <end position="957"/>
    </location>
</feature>
<feature type="compositionally biased region" description="Polar residues" evidence="5">
    <location>
        <begin position="501"/>
        <end position="513"/>
    </location>
</feature>
<reference evidence="8 9" key="1">
    <citation type="submission" date="2017-06" db="EMBL/GenBank/DDBJ databases">
        <title>A platform for efficient transgenesis in Macrostomum lignano, a flatworm model organism for stem cell research.</title>
        <authorList>
            <person name="Berezikov E."/>
        </authorList>
    </citation>
    <scope>NUCLEOTIDE SEQUENCE [LARGE SCALE GENOMIC DNA]</scope>
    <source>
        <strain evidence="8">DV1</strain>
        <tissue evidence="8">Whole organism</tissue>
    </source>
</reference>
<keyword evidence="9" id="KW-1185">Reference proteome</keyword>
<dbReference type="Proteomes" id="UP000215902">
    <property type="component" value="Unassembled WGS sequence"/>
</dbReference>
<dbReference type="CDD" id="cd21197">
    <property type="entry name" value="CH_MICALL"/>
    <property type="match status" value="1"/>
</dbReference>
<dbReference type="InterPro" id="IPR036872">
    <property type="entry name" value="CH_dom_sf"/>
</dbReference>
<feature type="region of interest" description="Disordered" evidence="5">
    <location>
        <begin position="227"/>
        <end position="262"/>
    </location>
</feature>
<feature type="compositionally biased region" description="Polar residues" evidence="5">
    <location>
        <begin position="338"/>
        <end position="350"/>
    </location>
</feature>
<dbReference type="InterPro" id="IPR022735">
    <property type="entry name" value="bMERB_dom"/>
</dbReference>
<dbReference type="Gene3D" id="1.10.418.10">
    <property type="entry name" value="Calponin-like domain"/>
    <property type="match status" value="1"/>
</dbReference>